<evidence type="ECO:0000313" key="1">
    <source>
        <dbReference type="EMBL" id="CAK7930603.1"/>
    </source>
</evidence>
<evidence type="ECO:0000313" key="2">
    <source>
        <dbReference type="Proteomes" id="UP001162060"/>
    </source>
</evidence>
<organism evidence="1 2">
    <name type="scientific">Peronospora matthiolae</name>
    <dbReference type="NCBI Taxonomy" id="2874970"/>
    <lineage>
        <taxon>Eukaryota</taxon>
        <taxon>Sar</taxon>
        <taxon>Stramenopiles</taxon>
        <taxon>Oomycota</taxon>
        <taxon>Peronosporomycetes</taxon>
        <taxon>Peronosporales</taxon>
        <taxon>Peronosporaceae</taxon>
        <taxon>Peronospora</taxon>
    </lineage>
</organism>
<comment type="caution">
    <text evidence="1">The sequence shown here is derived from an EMBL/GenBank/DDBJ whole genome shotgun (WGS) entry which is preliminary data.</text>
</comment>
<reference evidence="1" key="1">
    <citation type="submission" date="2024-01" db="EMBL/GenBank/DDBJ databases">
        <authorList>
            <person name="Webb A."/>
        </authorList>
    </citation>
    <scope>NUCLEOTIDE SEQUENCE</scope>
    <source>
        <strain evidence="1">Pm1</strain>
    </source>
</reference>
<accession>A0AAV1UAA5</accession>
<dbReference type="AlphaFoldDB" id="A0AAV1UAA5"/>
<gene>
    <name evidence="1" type="ORF">PM001_LOCUS15753</name>
</gene>
<protein>
    <submittedName>
        <fullName evidence="1">Uncharacterized protein</fullName>
    </submittedName>
</protein>
<sequence length="173" mass="18562">MKVFYIRALCSAGVLSIISDRAYGGIEPDVVASGAWTIDREVAKRQLRTSADVKFDHEERMEFPGRPAIPGAGTSEAISSVPNSVLDLASIIQGTNSEVSQHLKNNLRNVLTKAKQTSASETDIREAITALQSYKAAGEVKVKKAGASADATSQVTLEGLNKAIAYLESRLKR</sequence>
<name>A0AAV1UAA5_9STRA</name>
<proteinExistence type="predicted"/>
<dbReference type="Proteomes" id="UP001162060">
    <property type="component" value="Unassembled WGS sequence"/>
</dbReference>
<dbReference type="EMBL" id="CAKLBY020000168">
    <property type="protein sequence ID" value="CAK7930603.1"/>
    <property type="molecule type" value="Genomic_DNA"/>
</dbReference>